<keyword evidence="7" id="KW-0067">ATP-binding</keyword>
<keyword evidence="6 11" id="KW-0418">Kinase</keyword>
<name>A0ABW4ANL2_9ACTN</name>
<dbReference type="InterPro" id="IPR036890">
    <property type="entry name" value="HATPase_C_sf"/>
</dbReference>
<evidence type="ECO:0000256" key="3">
    <source>
        <dbReference type="ARBA" id="ARBA00022553"/>
    </source>
</evidence>
<sequence length="649" mass="70255">MTRHALAVLRCACLSLLTVAGFAYALLMLISVTLVVPFPAAVAGQQRLVAFGRRLVRRWTGADVPDVRRTPPTPPQRRADGWYQHGATLYRSPRTAHWMSKFDHYGNDPLAAVEWRWLTVAPVTSAVPALLPPALITLGLLAVGTGPWDWLVAGAAITAALLVAPTCLRCYGQSTRSLLQERPHPPRRGLISRAWTVTWRLAGLAGLHLAALGAAVLTLGAVILSWGGLLPTVTTFTRPLTEIYRRRAHHWTGVLLPSPYRPLPPPPEPDEDGNYRYGRTLYAEPDFAISLQRYRWVSHDPATWRDQLWAWGAVLWAPITLLPAILVSAGFFGLLWQPITWAPWAVPIGLFTDYWITPFYLWHALELGGAVPSMAPGWTSLLAGLALTLLGLALAAPLTWARTWWDTLLLRPTAATDLALQLDELNSSHDVLAGRVEHLHSSRADTADAAAAELRRIERDLHDGAQARLVAVGLGLGAVARLMETDPDRARELLTQAQETSATALAELRDLVRGIHPPVLAERGLTDAVRAIALDTPLPVTVDTDLPGRLEPAVESAVYFAVCETLANAARIASTVTLTLRHQDGLLRMVVTDDGPGGANPSAGTGLRGIMRRLGVFDGTVTLHSPAGGPTVVIMEVPCALSSPKTSTS</sequence>
<keyword evidence="4" id="KW-0808">Transferase</keyword>
<dbReference type="InterPro" id="IPR011712">
    <property type="entry name" value="Sig_transdc_His_kin_sub3_dim/P"/>
</dbReference>
<evidence type="ECO:0000256" key="2">
    <source>
        <dbReference type="ARBA" id="ARBA00012438"/>
    </source>
</evidence>
<dbReference type="GO" id="GO:0016301">
    <property type="term" value="F:kinase activity"/>
    <property type="evidence" value="ECO:0007669"/>
    <property type="project" value="UniProtKB-KW"/>
</dbReference>
<protein>
    <recommendedName>
        <fullName evidence="2">histidine kinase</fullName>
        <ecNumber evidence="2">2.7.13.3</ecNumber>
    </recommendedName>
</protein>
<dbReference type="CDD" id="cd16917">
    <property type="entry name" value="HATPase_UhpB-NarQ-NarX-like"/>
    <property type="match status" value="1"/>
</dbReference>
<dbReference type="Pfam" id="PF07730">
    <property type="entry name" value="HisKA_3"/>
    <property type="match status" value="1"/>
</dbReference>
<dbReference type="Gene3D" id="1.20.5.1930">
    <property type="match status" value="1"/>
</dbReference>
<dbReference type="EC" id="2.7.13.3" evidence="2"/>
<evidence type="ECO:0000256" key="4">
    <source>
        <dbReference type="ARBA" id="ARBA00022679"/>
    </source>
</evidence>
<keyword evidence="9" id="KW-1133">Transmembrane helix</keyword>
<feature type="transmembrane region" description="Helical" evidence="9">
    <location>
        <begin position="150"/>
        <end position="172"/>
    </location>
</feature>
<keyword evidence="3" id="KW-0597">Phosphoprotein</keyword>
<evidence type="ECO:0000256" key="9">
    <source>
        <dbReference type="SAM" id="Phobius"/>
    </source>
</evidence>
<dbReference type="InterPro" id="IPR050482">
    <property type="entry name" value="Sensor_HK_TwoCompSys"/>
</dbReference>
<evidence type="ECO:0000256" key="8">
    <source>
        <dbReference type="ARBA" id="ARBA00023012"/>
    </source>
</evidence>
<proteinExistence type="predicted"/>
<organism evidence="11 12">
    <name type="scientific">Actinoplanes sichuanensis</name>
    <dbReference type="NCBI Taxonomy" id="512349"/>
    <lineage>
        <taxon>Bacteria</taxon>
        <taxon>Bacillati</taxon>
        <taxon>Actinomycetota</taxon>
        <taxon>Actinomycetes</taxon>
        <taxon>Micromonosporales</taxon>
        <taxon>Micromonosporaceae</taxon>
        <taxon>Actinoplanes</taxon>
    </lineage>
</organism>
<keyword evidence="9" id="KW-0812">Transmembrane</keyword>
<evidence type="ECO:0000256" key="6">
    <source>
        <dbReference type="ARBA" id="ARBA00022777"/>
    </source>
</evidence>
<feature type="transmembrane region" description="Helical" evidence="9">
    <location>
        <begin position="308"/>
        <end position="334"/>
    </location>
</feature>
<feature type="transmembrane region" description="Helical" evidence="9">
    <location>
        <begin position="201"/>
        <end position="226"/>
    </location>
</feature>
<evidence type="ECO:0000313" key="12">
    <source>
        <dbReference type="Proteomes" id="UP001597183"/>
    </source>
</evidence>
<keyword evidence="9" id="KW-0472">Membrane</keyword>
<gene>
    <name evidence="11" type="ORF">ACFQ5G_42970</name>
</gene>
<evidence type="ECO:0000256" key="1">
    <source>
        <dbReference type="ARBA" id="ARBA00000085"/>
    </source>
</evidence>
<feature type="transmembrane region" description="Helical" evidence="9">
    <location>
        <begin position="22"/>
        <end position="44"/>
    </location>
</feature>
<evidence type="ECO:0000256" key="7">
    <source>
        <dbReference type="ARBA" id="ARBA00022840"/>
    </source>
</evidence>
<keyword evidence="12" id="KW-1185">Reference proteome</keyword>
<evidence type="ECO:0000259" key="10">
    <source>
        <dbReference type="Pfam" id="PF07730"/>
    </source>
</evidence>
<feature type="transmembrane region" description="Helical" evidence="9">
    <location>
        <begin position="381"/>
        <end position="401"/>
    </location>
</feature>
<comment type="catalytic activity">
    <reaction evidence="1">
        <text>ATP + protein L-histidine = ADP + protein N-phospho-L-histidine.</text>
        <dbReference type="EC" id="2.7.13.3"/>
    </reaction>
</comment>
<feature type="domain" description="Signal transduction histidine kinase subgroup 3 dimerisation and phosphoacceptor" evidence="10">
    <location>
        <begin position="453"/>
        <end position="520"/>
    </location>
</feature>
<keyword evidence="8" id="KW-0902">Two-component regulatory system</keyword>
<accession>A0ABW4ANL2</accession>
<dbReference type="PANTHER" id="PTHR24421:SF10">
    <property type="entry name" value="NITRATE_NITRITE SENSOR PROTEIN NARQ"/>
    <property type="match status" value="1"/>
</dbReference>
<feature type="transmembrane region" description="Helical" evidence="9">
    <location>
        <begin position="341"/>
        <end position="361"/>
    </location>
</feature>
<keyword evidence="5" id="KW-0547">Nucleotide-binding</keyword>
<dbReference type="RefSeq" id="WP_317796435.1">
    <property type="nucleotide sequence ID" value="NZ_AP028461.1"/>
</dbReference>
<evidence type="ECO:0000313" key="11">
    <source>
        <dbReference type="EMBL" id="MFD1372128.1"/>
    </source>
</evidence>
<dbReference type="PANTHER" id="PTHR24421">
    <property type="entry name" value="NITRATE/NITRITE SENSOR PROTEIN NARX-RELATED"/>
    <property type="match status" value="1"/>
</dbReference>
<dbReference type="SUPFAM" id="SSF55874">
    <property type="entry name" value="ATPase domain of HSP90 chaperone/DNA topoisomerase II/histidine kinase"/>
    <property type="match status" value="1"/>
</dbReference>
<dbReference type="EMBL" id="JBHTMK010000055">
    <property type="protein sequence ID" value="MFD1372128.1"/>
    <property type="molecule type" value="Genomic_DNA"/>
</dbReference>
<reference evidence="12" key="1">
    <citation type="journal article" date="2019" name="Int. J. Syst. Evol. Microbiol.">
        <title>The Global Catalogue of Microorganisms (GCM) 10K type strain sequencing project: providing services to taxonomists for standard genome sequencing and annotation.</title>
        <authorList>
            <consortium name="The Broad Institute Genomics Platform"/>
            <consortium name="The Broad Institute Genome Sequencing Center for Infectious Disease"/>
            <person name="Wu L."/>
            <person name="Ma J."/>
        </authorList>
    </citation>
    <scope>NUCLEOTIDE SEQUENCE [LARGE SCALE GENOMIC DNA]</scope>
    <source>
        <strain evidence="12">CCM 7526</strain>
    </source>
</reference>
<dbReference type="Proteomes" id="UP001597183">
    <property type="component" value="Unassembled WGS sequence"/>
</dbReference>
<dbReference type="Gene3D" id="3.30.565.10">
    <property type="entry name" value="Histidine kinase-like ATPase, C-terminal domain"/>
    <property type="match status" value="1"/>
</dbReference>
<evidence type="ECO:0000256" key="5">
    <source>
        <dbReference type="ARBA" id="ARBA00022741"/>
    </source>
</evidence>
<comment type="caution">
    <text evidence="11">The sequence shown here is derived from an EMBL/GenBank/DDBJ whole genome shotgun (WGS) entry which is preliminary data.</text>
</comment>